<evidence type="ECO:0000313" key="3">
    <source>
        <dbReference type="Proteomes" id="UP001233172"/>
    </source>
</evidence>
<organism evidence="2 3">
    <name type="scientific">Biomphalaria pfeifferi</name>
    <name type="common">Bloodfluke planorb</name>
    <name type="synonym">Freshwater snail</name>
    <dbReference type="NCBI Taxonomy" id="112525"/>
    <lineage>
        <taxon>Eukaryota</taxon>
        <taxon>Metazoa</taxon>
        <taxon>Spiralia</taxon>
        <taxon>Lophotrochozoa</taxon>
        <taxon>Mollusca</taxon>
        <taxon>Gastropoda</taxon>
        <taxon>Heterobranchia</taxon>
        <taxon>Euthyneura</taxon>
        <taxon>Panpulmonata</taxon>
        <taxon>Hygrophila</taxon>
        <taxon>Lymnaeoidea</taxon>
        <taxon>Planorbidae</taxon>
        <taxon>Biomphalaria</taxon>
    </lineage>
</organism>
<gene>
    <name evidence="2" type="ORF">Bpfe_017800</name>
</gene>
<protein>
    <submittedName>
        <fullName evidence="2">Alpha-glucosidase YihQ</fullName>
    </submittedName>
</protein>
<evidence type="ECO:0000256" key="1">
    <source>
        <dbReference type="SAM" id="SignalP"/>
    </source>
</evidence>
<keyword evidence="1" id="KW-0732">Signal</keyword>
<dbReference type="InterPro" id="IPR011013">
    <property type="entry name" value="Gal_mutarotase_sf_dom"/>
</dbReference>
<dbReference type="GO" id="GO:0003824">
    <property type="term" value="F:catalytic activity"/>
    <property type="evidence" value="ECO:0007669"/>
    <property type="project" value="InterPro"/>
</dbReference>
<dbReference type="SUPFAM" id="SSF74650">
    <property type="entry name" value="Galactose mutarotase-like"/>
    <property type="match status" value="1"/>
</dbReference>
<dbReference type="Gene3D" id="2.60.40.1760">
    <property type="entry name" value="glycosyl hydrolase (family 31)"/>
    <property type="match status" value="1"/>
</dbReference>
<sequence>MTRSLPQYLYLLALLGNSVGTSGLPFHVTDHGQGFVVSINNIQLLEHTKSSPLLFVGLGSSLFPEDSGNFFIEDYTSARIPLADYNITCDQSSCVLRLSAGETWVSLLLKSERSQPLVLSIQDSSHDFDRTWLRVEAATNEEIYGGGEQFSYFNLRHREENKENVFPIWVREQGLAICFH</sequence>
<evidence type="ECO:0000313" key="2">
    <source>
        <dbReference type="EMBL" id="KAK0052684.1"/>
    </source>
</evidence>
<name>A0AAD8F7A9_BIOPF</name>
<reference evidence="2" key="1">
    <citation type="journal article" date="2023" name="PLoS Negl. Trop. Dis.">
        <title>A genome sequence for Biomphalaria pfeifferi, the major vector snail for the human-infecting parasite Schistosoma mansoni.</title>
        <authorList>
            <person name="Bu L."/>
            <person name="Lu L."/>
            <person name="Laidemitt M.R."/>
            <person name="Zhang S.M."/>
            <person name="Mutuku M."/>
            <person name="Mkoji G."/>
            <person name="Steinauer M."/>
            <person name="Loker E.S."/>
        </authorList>
    </citation>
    <scope>NUCLEOTIDE SEQUENCE</scope>
    <source>
        <strain evidence="2">KasaAsao</strain>
    </source>
</reference>
<feature type="signal peptide" evidence="1">
    <location>
        <begin position="1"/>
        <end position="23"/>
    </location>
</feature>
<comment type="caution">
    <text evidence="2">The sequence shown here is derived from an EMBL/GenBank/DDBJ whole genome shotgun (WGS) entry which is preliminary data.</text>
</comment>
<dbReference type="EMBL" id="JASAOG010000092">
    <property type="protein sequence ID" value="KAK0052684.1"/>
    <property type="molecule type" value="Genomic_DNA"/>
</dbReference>
<reference evidence="2" key="2">
    <citation type="submission" date="2023-04" db="EMBL/GenBank/DDBJ databases">
        <authorList>
            <person name="Bu L."/>
            <person name="Lu L."/>
            <person name="Laidemitt M.R."/>
            <person name="Zhang S.M."/>
            <person name="Mutuku M."/>
            <person name="Mkoji G."/>
            <person name="Steinauer M."/>
            <person name="Loker E.S."/>
        </authorList>
    </citation>
    <scope>NUCLEOTIDE SEQUENCE</scope>
    <source>
        <strain evidence="2">KasaAsao</strain>
        <tissue evidence="2">Whole Snail</tissue>
    </source>
</reference>
<dbReference type="AlphaFoldDB" id="A0AAD8F7A9"/>
<dbReference type="Proteomes" id="UP001233172">
    <property type="component" value="Unassembled WGS sequence"/>
</dbReference>
<keyword evidence="3" id="KW-1185">Reference proteome</keyword>
<dbReference type="GO" id="GO:0030246">
    <property type="term" value="F:carbohydrate binding"/>
    <property type="evidence" value="ECO:0007669"/>
    <property type="project" value="InterPro"/>
</dbReference>
<proteinExistence type="predicted"/>
<feature type="chain" id="PRO_5042100995" evidence="1">
    <location>
        <begin position="24"/>
        <end position="180"/>
    </location>
</feature>
<accession>A0AAD8F7A9</accession>
<dbReference type="GO" id="GO:0005975">
    <property type="term" value="P:carbohydrate metabolic process"/>
    <property type="evidence" value="ECO:0007669"/>
    <property type="project" value="InterPro"/>
</dbReference>